<feature type="signal peptide" evidence="2">
    <location>
        <begin position="1"/>
        <end position="19"/>
    </location>
</feature>
<proteinExistence type="predicted"/>
<dbReference type="Gramene" id="Mp5g20170.1">
    <property type="protein sequence ID" value="Mp5g20170.1.cds1"/>
    <property type="gene ID" value="Mp5g20170"/>
</dbReference>
<organism evidence="3 4">
    <name type="scientific">Marchantia polymorpha</name>
    <name type="common">Common liverwort</name>
    <name type="synonym">Marchantia aquatica</name>
    <dbReference type="NCBI Taxonomy" id="3197"/>
    <lineage>
        <taxon>Eukaryota</taxon>
        <taxon>Viridiplantae</taxon>
        <taxon>Streptophyta</taxon>
        <taxon>Embryophyta</taxon>
        <taxon>Marchantiophyta</taxon>
        <taxon>Marchantiopsida</taxon>
        <taxon>Marchantiidae</taxon>
        <taxon>Marchantiales</taxon>
        <taxon>Marchantiaceae</taxon>
        <taxon>Marchantia</taxon>
    </lineage>
</organism>
<protein>
    <recommendedName>
        <fullName evidence="5">Secreted protein</fullName>
    </recommendedName>
</protein>
<keyword evidence="2" id="KW-0732">Signal</keyword>
<keyword evidence="4" id="KW-1185">Reference proteome</keyword>
<name>A0A2R6W1A4_MARPO</name>
<evidence type="ECO:0000256" key="2">
    <source>
        <dbReference type="SAM" id="SignalP"/>
    </source>
</evidence>
<gene>
    <name evidence="3" type="ORF">MARPO_0190s0013</name>
</gene>
<feature type="region of interest" description="Disordered" evidence="1">
    <location>
        <begin position="84"/>
        <end position="111"/>
    </location>
</feature>
<dbReference type="Proteomes" id="UP000244005">
    <property type="component" value="Unassembled WGS sequence"/>
</dbReference>
<evidence type="ECO:0008006" key="5">
    <source>
        <dbReference type="Google" id="ProtNLM"/>
    </source>
</evidence>
<dbReference type="AlphaFoldDB" id="A0A2R6W1A4"/>
<sequence>MPPTATLALPKLYPLYGLAATTLLQSCCCCHCYSSSSALPASPCEGGKSLHLTSHLFPPIPHSDPDSQLPAAPQSSATIVHASTVPPLPFTGDDTVLRPPPPALRYVRSSP</sequence>
<evidence type="ECO:0000256" key="1">
    <source>
        <dbReference type="SAM" id="MobiDB-lite"/>
    </source>
</evidence>
<reference evidence="4" key="1">
    <citation type="journal article" date="2017" name="Cell">
        <title>Insights into land plant evolution garnered from the Marchantia polymorpha genome.</title>
        <authorList>
            <person name="Bowman J.L."/>
            <person name="Kohchi T."/>
            <person name="Yamato K.T."/>
            <person name="Jenkins J."/>
            <person name="Shu S."/>
            <person name="Ishizaki K."/>
            <person name="Yamaoka S."/>
            <person name="Nishihama R."/>
            <person name="Nakamura Y."/>
            <person name="Berger F."/>
            <person name="Adam C."/>
            <person name="Aki S.S."/>
            <person name="Althoff F."/>
            <person name="Araki T."/>
            <person name="Arteaga-Vazquez M.A."/>
            <person name="Balasubrmanian S."/>
            <person name="Barry K."/>
            <person name="Bauer D."/>
            <person name="Boehm C.R."/>
            <person name="Briginshaw L."/>
            <person name="Caballero-Perez J."/>
            <person name="Catarino B."/>
            <person name="Chen F."/>
            <person name="Chiyoda S."/>
            <person name="Chovatia M."/>
            <person name="Davies K.M."/>
            <person name="Delmans M."/>
            <person name="Demura T."/>
            <person name="Dierschke T."/>
            <person name="Dolan L."/>
            <person name="Dorantes-Acosta A.E."/>
            <person name="Eklund D.M."/>
            <person name="Florent S.N."/>
            <person name="Flores-Sandoval E."/>
            <person name="Fujiyama A."/>
            <person name="Fukuzawa H."/>
            <person name="Galik B."/>
            <person name="Grimanelli D."/>
            <person name="Grimwood J."/>
            <person name="Grossniklaus U."/>
            <person name="Hamada T."/>
            <person name="Haseloff J."/>
            <person name="Hetherington A.J."/>
            <person name="Higo A."/>
            <person name="Hirakawa Y."/>
            <person name="Hundley H.N."/>
            <person name="Ikeda Y."/>
            <person name="Inoue K."/>
            <person name="Inoue S.I."/>
            <person name="Ishida S."/>
            <person name="Jia Q."/>
            <person name="Kakita M."/>
            <person name="Kanazawa T."/>
            <person name="Kawai Y."/>
            <person name="Kawashima T."/>
            <person name="Kennedy M."/>
            <person name="Kinose K."/>
            <person name="Kinoshita T."/>
            <person name="Kohara Y."/>
            <person name="Koide E."/>
            <person name="Komatsu K."/>
            <person name="Kopischke S."/>
            <person name="Kubo M."/>
            <person name="Kyozuka J."/>
            <person name="Lagercrantz U."/>
            <person name="Lin S.S."/>
            <person name="Lindquist E."/>
            <person name="Lipzen A.M."/>
            <person name="Lu C.W."/>
            <person name="De Luna E."/>
            <person name="Martienssen R.A."/>
            <person name="Minamino N."/>
            <person name="Mizutani M."/>
            <person name="Mizutani M."/>
            <person name="Mochizuki N."/>
            <person name="Monte I."/>
            <person name="Mosher R."/>
            <person name="Nagasaki H."/>
            <person name="Nakagami H."/>
            <person name="Naramoto S."/>
            <person name="Nishitani K."/>
            <person name="Ohtani M."/>
            <person name="Okamoto T."/>
            <person name="Okumura M."/>
            <person name="Phillips J."/>
            <person name="Pollak B."/>
            <person name="Reinders A."/>
            <person name="Rovekamp M."/>
            <person name="Sano R."/>
            <person name="Sawa S."/>
            <person name="Schmid M.W."/>
            <person name="Shirakawa M."/>
            <person name="Solano R."/>
            <person name="Spunde A."/>
            <person name="Suetsugu N."/>
            <person name="Sugano S."/>
            <person name="Sugiyama A."/>
            <person name="Sun R."/>
            <person name="Suzuki Y."/>
            <person name="Takenaka M."/>
            <person name="Takezawa D."/>
            <person name="Tomogane H."/>
            <person name="Tsuzuki M."/>
            <person name="Ueda T."/>
            <person name="Umeda M."/>
            <person name="Ward J.M."/>
            <person name="Watanabe Y."/>
            <person name="Yazaki K."/>
            <person name="Yokoyama R."/>
            <person name="Yoshitake Y."/>
            <person name="Yotsui I."/>
            <person name="Zachgo S."/>
            <person name="Schmutz J."/>
        </authorList>
    </citation>
    <scope>NUCLEOTIDE SEQUENCE [LARGE SCALE GENOMIC DNA]</scope>
    <source>
        <strain evidence="4">Tak-1</strain>
    </source>
</reference>
<evidence type="ECO:0000313" key="3">
    <source>
        <dbReference type="EMBL" id="PTQ27618.1"/>
    </source>
</evidence>
<evidence type="ECO:0000313" key="4">
    <source>
        <dbReference type="Proteomes" id="UP000244005"/>
    </source>
</evidence>
<feature type="region of interest" description="Disordered" evidence="1">
    <location>
        <begin position="57"/>
        <end position="76"/>
    </location>
</feature>
<feature type="chain" id="PRO_5015355377" description="Secreted protein" evidence="2">
    <location>
        <begin position="20"/>
        <end position="111"/>
    </location>
</feature>
<dbReference type="EMBL" id="KZ772858">
    <property type="protein sequence ID" value="PTQ27618.1"/>
    <property type="molecule type" value="Genomic_DNA"/>
</dbReference>
<accession>A0A2R6W1A4</accession>